<keyword evidence="2" id="KW-1185">Reference proteome</keyword>
<comment type="caution">
    <text evidence="1">The sequence shown here is derived from an EMBL/GenBank/DDBJ whole genome shotgun (WGS) entry which is preliminary data.</text>
</comment>
<protein>
    <submittedName>
        <fullName evidence="1">Uncharacterized protein</fullName>
    </submittedName>
</protein>
<reference evidence="1 2" key="1">
    <citation type="submission" date="2023-03" db="EMBL/GenBank/DDBJ databases">
        <title>WGS of Gossypium arboreum.</title>
        <authorList>
            <person name="Yu D."/>
        </authorList>
    </citation>
    <scope>NUCLEOTIDE SEQUENCE [LARGE SCALE GENOMIC DNA]</scope>
    <source>
        <tissue evidence="1">Leaf</tissue>
    </source>
</reference>
<accession>A0ABR0QK84</accession>
<dbReference type="EMBL" id="JARKNE010000003">
    <property type="protein sequence ID" value="KAK5839653.1"/>
    <property type="molecule type" value="Genomic_DNA"/>
</dbReference>
<dbReference type="Proteomes" id="UP001358586">
    <property type="component" value="Chromosome 3"/>
</dbReference>
<gene>
    <name evidence="1" type="ORF">PVK06_008475</name>
</gene>
<organism evidence="1 2">
    <name type="scientific">Gossypium arboreum</name>
    <name type="common">Tree cotton</name>
    <name type="synonym">Gossypium nanking</name>
    <dbReference type="NCBI Taxonomy" id="29729"/>
    <lineage>
        <taxon>Eukaryota</taxon>
        <taxon>Viridiplantae</taxon>
        <taxon>Streptophyta</taxon>
        <taxon>Embryophyta</taxon>
        <taxon>Tracheophyta</taxon>
        <taxon>Spermatophyta</taxon>
        <taxon>Magnoliopsida</taxon>
        <taxon>eudicotyledons</taxon>
        <taxon>Gunneridae</taxon>
        <taxon>Pentapetalae</taxon>
        <taxon>rosids</taxon>
        <taxon>malvids</taxon>
        <taxon>Malvales</taxon>
        <taxon>Malvaceae</taxon>
        <taxon>Malvoideae</taxon>
        <taxon>Gossypium</taxon>
    </lineage>
</organism>
<evidence type="ECO:0000313" key="2">
    <source>
        <dbReference type="Proteomes" id="UP001358586"/>
    </source>
</evidence>
<evidence type="ECO:0000313" key="1">
    <source>
        <dbReference type="EMBL" id="KAK5839653.1"/>
    </source>
</evidence>
<proteinExistence type="predicted"/>
<sequence>MASTFGASRQIKGVVVPVFSLSKRVFPVFVLAVGRLLFSLNLGFAFCIGRSISVNSLSGLSHYYSFKAKATIDVSTLEASSSANQDLNKLPKGLITQAHAKHFLEAILASNAKPWFKTRANAHKINLKQLSKGPVHCWQADPSSFPAPRALSSSTQLI</sequence>
<name>A0ABR0QK84_GOSAR</name>